<comment type="caution">
    <text evidence="1">The sequence shown here is derived from an EMBL/GenBank/DDBJ whole genome shotgun (WGS) entry which is preliminary data.</text>
</comment>
<dbReference type="EMBL" id="LGIA01000182">
    <property type="protein sequence ID" value="KOH43570.1"/>
    <property type="molecule type" value="Genomic_DNA"/>
</dbReference>
<keyword evidence="2" id="KW-1185">Reference proteome</keyword>
<protein>
    <submittedName>
        <fullName evidence="1">Uncharacterized protein</fullName>
    </submittedName>
</protein>
<dbReference type="Proteomes" id="UP000036958">
    <property type="component" value="Unassembled WGS sequence"/>
</dbReference>
<dbReference type="AlphaFoldDB" id="A0A0L8V508"/>
<accession>A0A0L8V508</accession>
<evidence type="ECO:0000313" key="2">
    <source>
        <dbReference type="Proteomes" id="UP000036958"/>
    </source>
</evidence>
<dbReference type="STRING" id="1409788.NC99_36540"/>
<reference evidence="2" key="1">
    <citation type="submission" date="2015-07" db="EMBL/GenBank/DDBJ databases">
        <title>Genome sequencing of Sunxiuqinia dokdonensis strain SK.</title>
        <authorList>
            <person name="Ahn S."/>
            <person name="Kim B.-C."/>
        </authorList>
    </citation>
    <scope>NUCLEOTIDE SEQUENCE [LARGE SCALE GENOMIC DNA]</scope>
    <source>
        <strain evidence="2">SK</strain>
    </source>
</reference>
<proteinExistence type="predicted"/>
<evidence type="ECO:0000313" key="1">
    <source>
        <dbReference type="EMBL" id="KOH43570.1"/>
    </source>
</evidence>
<organism evidence="1 2">
    <name type="scientific">Sunxiuqinia dokdonensis</name>
    <dbReference type="NCBI Taxonomy" id="1409788"/>
    <lineage>
        <taxon>Bacteria</taxon>
        <taxon>Pseudomonadati</taxon>
        <taxon>Bacteroidota</taxon>
        <taxon>Bacteroidia</taxon>
        <taxon>Marinilabiliales</taxon>
        <taxon>Prolixibacteraceae</taxon>
        <taxon>Sunxiuqinia</taxon>
    </lineage>
</organism>
<name>A0A0L8V508_9BACT</name>
<gene>
    <name evidence="1" type="ORF">NC99_36540</name>
</gene>
<sequence>MCFIILPVKLTEFTFSTRKIPSAAVYLFPSLKVKIIATEFRAVHQQ</sequence>